<feature type="chain" id="PRO_5003637079" description="L-ascorbate peroxidase" evidence="9">
    <location>
        <begin position="25"/>
        <end position="394"/>
    </location>
</feature>
<dbReference type="GO" id="GO:0020037">
    <property type="term" value="F:heme binding"/>
    <property type="evidence" value="ECO:0007669"/>
    <property type="project" value="InterPro"/>
</dbReference>
<comment type="cofactor">
    <cofactor evidence="1">
        <name>heme b</name>
        <dbReference type="ChEBI" id="CHEBI:60344"/>
    </cofactor>
</comment>
<dbReference type="Proteomes" id="UP000007264">
    <property type="component" value="Unassembled WGS sequence"/>
</dbReference>
<dbReference type="InterPro" id="IPR010255">
    <property type="entry name" value="Haem_peroxidase_sf"/>
</dbReference>
<dbReference type="STRING" id="574566.I0YKS3"/>
<dbReference type="OrthoDB" id="2113341at2759"/>
<evidence type="ECO:0000259" key="10">
    <source>
        <dbReference type="PROSITE" id="PS50873"/>
    </source>
</evidence>
<dbReference type="InterPro" id="IPR019794">
    <property type="entry name" value="Peroxidases_AS"/>
</dbReference>
<dbReference type="GO" id="GO:0034599">
    <property type="term" value="P:cellular response to oxidative stress"/>
    <property type="evidence" value="ECO:0007669"/>
    <property type="project" value="InterPro"/>
</dbReference>
<dbReference type="GO" id="GO:0042744">
    <property type="term" value="P:hydrogen peroxide catabolic process"/>
    <property type="evidence" value="ECO:0007669"/>
    <property type="project" value="TreeGrafter"/>
</dbReference>
<reference evidence="11 12" key="1">
    <citation type="journal article" date="2012" name="Genome Biol.">
        <title>The genome of the polar eukaryotic microalga coccomyxa subellipsoidea reveals traits of cold adaptation.</title>
        <authorList>
            <person name="Blanc G."/>
            <person name="Agarkova I."/>
            <person name="Grimwood J."/>
            <person name="Kuo A."/>
            <person name="Brueggeman A."/>
            <person name="Dunigan D."/>
            <person name="Gurnon J."/>
            <person name="Ladunga I."/>
            <person name="Lindquist E."/>
            <person name="Lucas S."/>
            <person name="Pangilinan J."/>
            <person name="Proschold T."/>
            <person name="Salamov A."/>
            <person name="Schmutz J."/>
            <person name="Weeks D."/>
            <person name="Yamada T."/>
            <person name="Claverie J.M."/>
            <person name="Grigoriev I."/>
            <person name="Van Etten J."/>
            <person name="Lomsadze A."/>
            <person name="Borodovsky M."/>
        </authorList>
    </citation>
    <scope>NUCLEOTIDE SEQUENCE [LARGE SCALE GENOMIC DNA]</scope>
    <source>
        <strain evidence="11 12">C-169</strain>
    </source>
</reference>
<dbReference type="EC" id="1.11.1.11" evidence="3"/>
<dbReference type="EMBL" id="AGSI01000021">
    <property type="protein sequence ID" value="EIE18992.1"/>
    <property type="molecule type" value="Genomic_DNA"/>
</dbReference>
<keyword evidence="4 11" id="KW-0575">Peroxidase</keyword>
<gene>
    <name evidence="11" type="ORF">COCSUDRAFT_49139</name>
</gene>
<dbReference type="RefSeq" id="XP_005643536.1">
    <property type="nucleotide sequence ID" value="XM_005643479.1"/>
</dbReference>
<keyword evidence="6" id="KW-0479">Metal-binding</keyword>
<dbReference type="Pfam" id="PF00141">
    <property type="entry name" value="peroxidase"/>
    <property type="match status" value="1"/>
</dbReference>
<evidence type="ECO:0000256" key="4">
    <source>
        <dbReference type="ARBA" id="ARBA00022559"/>
    </source>
</evidence>
<evidence type="ECO:0000256" key="8">
    <source>
        <dbReference type="ARBA" id="ARBA00023004"/>
    </source>
</evidence>
<evidence type="ECO:0000256" key="5">
    <source>
        <dbReference type="ARBA" id="ARBA00022617"/>
    </source>
</evidence>
<comment type="similarity">
    <text evidence="2">Belongs to the peroxidase family. Ascorbate peroxidase subfamily.</text>
</comment>
<feature type="signal peptide" evidence="9">
    <location>
        <begin position="1"/>
        <end position="24"/>
    </location>
</feature>
<accession>I0YKS3</accession>
<protein>
    <recommendedName>
        <fullName evidence="3">L-ascorbate peroxidase</fullName>
        <ecNumber evidence="3">1.11.1.11</ecNumber>
    </recommendedName>
</protein>
<organism evidence="11 12">
    <name type="scientific">Coccomyxa subellipsoidea (strain C-169)</name>
    <name type="common">Green microalga</name>
    <dbReference type="NCBI Taxonomy" id="574566"/>
    <lineage>
        <taxon>Eukaryota</taxon>
        <taxon>Viridiplantae</taxon>
        <taxon>Chlorophyta</taxon>
        <taxon>core chlorophytes</taxon>
        <taxon>Trebouxiophyceae</taxon>
        <taxon>Trebouxiophyceae incertae sedis</taxon>
        <taxon>Coccomyxaceae</taxon>
        <taxon>Coccomyxa</taxon>
        <taxon>Coccomyxa subellipsoidea</taxon>
    </lineage>
</organism>
<dbReference type="PROSITE" id="PS00435">
    <property type="entry name" value="PEROXIDASE_1"/>
    <property type="match status" value="1"/>
</dbReference>
<dbReference type="PROSITE" id="PS00436">
    <property type="entry name" value="PEROXIDASE_2"/>
    <property type="match status" value="1"/>
</dbReference>
<feature type="domain" description="Plant heme peroxidase family profile" evidence="10">
    <location>
        <begin position="164"/>
        <end position="394"/>
    </location>
</feature>
<evidence type="ECO:0000256" key="7">
    <source>
        <dbReference type="ARBA" id="ARBA00023002"/>
    </source>
</evidence>
<evidence type="ECO:0000313" key="11">
    <source>
        <dbReference type="EMBL" id="EIE18992.1"/>
    </source>
</evidence>
<evidence type="ECO:0000256" key="3">
    <source>
        <dbReference type="ARBA" id="ARBA00012940"/>
    </source>
</evidence>
<dbReference type="AlphaFoldDB" id="I0YKS3"/>
<dbReference type="GO" id="GO:0016688">
    <property type="term" value="F:L-ascorbate peroxidase activity"/>
    <property type="evidence" value="ECO:0007669"/>
    <property type="project" value="UniProtKB-EC"/>
</dbReference>
<comment type="caution">
    <text evidence="11">The sequence shown here is derived from an EMBL/GenBank/DDBJ whole genome shotgun (WGS) entry which is preliminary data.</text>
</comment>
<evidence type="ECO:0000313" key="12">
    <source>
        <dbReference type="Proteomes" id="UP000007264"/>
    </source>
</evidence>
<dbReference type="Gene3D" id="1.10.520.10">
    <property type="match status" value="1"/>
</dbReference>
<keyword evidence="12" id="KW-1185">Reference proteome</keyword>
<keyword evidence="5" id="KW-0349">Heme</keyword>
<dbReference type="InterPro" id="IPR019793">
    <property type="entry name" value="Peroxidases_heam-ligand_BS"/>
</dbReference>
<evidence type="ECO:0000256" key="1">
    <source>
        <dbReference type="ARBA" id="ARBA00001970"/>
    </source>
</evidence>
<sequence length="394" mass="43167">MALSCRFSVFILVLLGTTIGNSRACRFAELFQGHTIEGPHHGRDLLAFVEVNNTGKEEALANSDERLKATLASIDAYVKRASPINIADLVTPVGKYTNAAVFWNEATMVSKYLPGAIAYTIKSIPDLLEDARQAAITKWENDALMAHLDPTYVTIFQTLKSVINPTITGLALRLGFHDCGTYDPNAKTKGGANGSIRYEFDWPSNAGLQRFIWPSIWSAKQQLDKVLPSPVSYADLCSIAGAVGVYLTHGPLINVGYGRPDVDGPDPFQGVGSNTNQQRDYPIQQIINEWEFYGYDIETLVVLSGGHAIGFSASTNPQGTISANSRYFSSRYYKQVILGDAFFGSDRALADNPATLKIVQELAADNVLFYKKFTDAYKNLTWSGIDPSVKRLGL</sequence>
<name>I0YKS3_COCSC</name>
<dbReference type="InterPro" id="IPR044831">
    <property type="entry name" value="Ccp1-like"/>
</dbReference>
<dbReference type="GO" id="GO:0046872">
    <property type="term" value="F:metal ion binding"/>
    <property type="evidence" value="ECO:0007669"/>
    <property type="project" value="UniProtKB-KW"/>
</dbReference>
<dbReference type="PANTHER" id="PTHR31356:SF8">
    <property type="entry name" value="L-ASCORBATE PEROXIDASE 6-RELATED"/>
    <property type="match status" value="1"/>
</dbReference>
<dbReference type="KEGG" id="csl:COCSUDRAFT_49139"/>
<proteinExistence type="inferred from homology"/>
<dbReference type="Gene3D" id="1.10.420.10">
    <property type="entry name" value="Peroxidase, domain 2"/>
    <property type="match status" value="1"/>
</dbReference>
<dbReference type="SUPFAM" id="SSF48113">
    <property type="entry name" value="Heme-dependent peroxidases"/>
    <property type="match status" value="1"/>
</dbReference>
<dbReference type="GeneID" id="17036942"/>
<dbReference type="InterPro" id="IPR002207">
    <property type="entry name" value="Peroxidase_I"/>
</dbReference>
<dbReference type="PANTHER" id="PTHR31356">
    <property type="entry name" value="THYLAKOID LUMENAL 29 KDA PROTEIN, CHLOROPLASTIC-RELATED"/>
    <property type="match status" value="1"/>
</dbReference>
<dbReference type="PRINTS" id="PR00459">
    <property type="entry name" value="ASPEROXIDASE"/>
</dbReference>
<dbReference type="GO" id="GO:0000302">
    <property type="term" value="P:response to reactive oxygen species"/>
    <property type="evidence" value="ECO:0007669"/>
    <property type="project" value="TreeGrafter"/>
</dbReference>
<keyword evidence="9" id="KW-0732">Signal</keyword>
<dbReference type="InterPro" id="IPR002016">
    <property type="entry name" value="Haem_peroxidase"/>
</dbReference>
<dbReference type="PROSITE" id="PS50873">
    <property type="entry name" value="PEROXIDASE_4"/>
    <property type="match status" value="1"/>
</dbReference>
<keyword evidence="7" id="KW-0560">Oxidoreductase</keyword>
<keyword evidence="8" id="KW-0408">Iron</keyword>
<evidence type="ECO:0000256" key="9">
    <source>
        <dbReference type="SAM" id="SignalP"/>
    </source>
</evidence>
<dbReference type="PRINTS" id="PR00458">
    <property type="entry name" value="PEROXIDASE"/>
</dbReference>
<evidence type="ECO:0000256" key="2">
    <source>
        <dbReference type="ARBA" id="ARBA00006873"/>
    </source>
</evidence>
<evidence type="ECO:0000256" key="6">
    <source>
        <dbReference type="ARBA" id="ARBA00022723"/>
    </source>
</evidence>